<keyword evidence="3" id="KW-1185">Reference proteome</keyword>
<dbReference type="Proteomes" id="UP001145050">
    <property type="component" value="Unassembled WGS sequence"/>
</dbReference>
<evidence type="ECO:0000259" key="1">
    <source>
        <dbReference type="Pfam" id="PF17295"/>
    </source>
</evidence>
<evidence type="ECO:0000313" key="3">
    <source>
        <dbReference type="Proteomes" id="UP001145050"/>
    </source>
</evidence>
<dbReference type="EMBL" id="JAMQKB010000005">
    <property type="protein sequence ID" value="MDC3424245.1"/>
    <property type="molecule type" value="Genomic_DNA"/>
</dbReference>
<dbReference type="Pfam" id="PF17295">
    <property type="entry name" value="DUF5348"/>
    <property type="match status" value="1"/>
</dbReference>
<feature type="domain" description="DUF5348" evidence="1">
    <location>
        <begin position="5"/>
        <end position="70"/>
    </location>
</feature>
<name>A0A9X3WRW1_9BACI</name>
<dbReference type="Gene3D" id="2.40.10.390">
    <property type="match status" value="1"/>
</dbReference>
<evidence type="ECO:0000313" key="2">
    <source>
        <dbReference type="EMBL" id="MDC3424245.1"/>
    </source>
</evidence>
<protein>
    <submittedName>
        <fullName evidence="2">DUF5348 domain-containing protein</fullName>
    </submittedName>
</protein>
<gene>
    <name evidence="2" type="ORF">NC797_06950</name>
</gene>
<comment type="caution">
    <text evidence="2">The sequence shown here is derived from an EMBL/GenBank/DDBJ whole genome shotgun (WGS) entry which is preliminary data.</text>
</comment>
<dbReference type="AlphaFoldDB" id="A0A9X3WRW1"/>
<reference evidence="2" key="1">
    <citation type="submission" date="2022-06" db="EMBL/GenBank/DDBJ databases">
        <title>Aquibacillus sp. a new bacterium isolated from soil saline samples.</title>
        <authorList>
            <person name="Galisteo C."/>
            <person name="De La Haba R."/>
            <person name="Sanchez-Porro C."/>
            <person name="Ventosa A."/>
        </authorList>
    </citation>
    <scope>NUCLEOTIDE SEQUENCE</scope>
    <source>
        <strain evidence="2">3ASR75-11</strain>
    </source>
</reference>
<dbReference type="InterPro" id="IPR035255">
    <property type="entry name" value="DUF5348"/>
</dbReference>
<accession>A0A9X3WRW1</accession>
<dbReference type="RefSeq" id="WP_272436049.1">
    <property type="nucleotide sequence ID" value="NZ_JAMQKB010000005.1"/>
</dbReference>
<organism evidence="2 3">
    <name type="scientific">Terrihalobacillus insolitus</name>
    <dbReference type="NCBI Taxonomy" id="2950438"/>
    <lineage>
        <taxon>Bacteria</taxon>
        <taxon>Bacillati</taxon>
        <taxon>Bacillota</taxon>
        <taxon>Bacilli</taxon>
        <taxon>Bacillales</taxon>
        <taxon>Bacillaceae</taxon>
        <taxon>Terrihalobacillus</taxon>
    </lineage>
</organism>
<sequence>MKGKRMFYDPEEEQWYVDIQGRKYGLHCGETIYFYIGRNAIPCRLELSYKWYVIMGEMRFDLREKDQYTVSF</sequence>
<proteinExistence type="predicted"/>